<evidence type="ECO:0000256" key="1">
    <source>
        <dbReference type="SAM" id="MobiDB-lite"/>
    </source>
</evidence>
<evidence type="ECO:0000313" key="2">
    <source>
        <dbReference type="EMBL" id="GAB1219097.1"/>
    </source>
</evidence>
<feature type="compositionally biased region" description="Basic and acidic residues" evidence="1">
    <location>
        <begin position="9"/>
        <end position="21"/>
    </location>
</feature>
<evidence type="ECO:0000313" key="3">
    <source>
        <dbReference type="EMBL" id="GAB1219112.1"/>
    </source>
</evidence>
<dbReference type="Proteomes" id="UP001628156">
    <property type="component" value="Unassembled WGS sequence"/>
</dbReference>
<keyword evidence="4" id="KW-1185">Reference proteome</keyword>
<organism evidence="2 4">
    <name type="scientific">Entamoeba nuttalli</name>
    <dbReference type="NCBI Taxonomy" id="412467"/>
    <lineage>
        <taxon>Eukaryota</taxon>
        <taxon>Amoebozoa</taxon>
        <taxon>Evosea</taxon>
        <taxon>Archamoebae</taxon>
        <taxon>Mastigamoebida</taxon>
        <taxon>Entamoebidae</taxon>
        <taxon>Entamoeba</taxon>
    </lineage>
</organism>
<reference evidence="2" key="2">
    <citation type="submission" date="2024-08" db="EMBL/GenBank/DDBJ databases">
        <title>Draft genome assembly of Entamoeba nuttalli using a combination of long-read and short-read sequencing data.</title>
        <authorList>
            <person name="Tanaka M."/>
            <person name="Tachibana H."/>
        </authorList>
    </citation>
    <scope>NUCLEOTIDE SEQUENCE</scope>
    <source>
        <strain evidence="2">P19-061405</strain>
    </source>
</reference>
<dbReference type="EMBL" id="BAAFRS010000013">
    <property type="protein sequence ID" value="GAB1219097.1"/>
    <property type="molecule type" value="Genomic_DNA"/>
</dbReference>
<name>A0ABQ0D8B2_9EUKA</name>
<evidence type="ECO:0000313" key="4">
    <source>
        <dbReference type="Proteomes" id="UP001628156"/>
    </source>
</evidence>
<dbReference type="EMBL" id="BAAFRS010000013">
    <property type="protein sequence ID" value="GAB1219112.1"/>
    <property type="molecule type" value="Genomic_DNA"/>
</dbReference>
<protein>
    <submittedName>
        <fullName evidence="2">Uncharacterized protein</fullName>
    </submittedName>
</protein>
<sequence>MNRKKEKKEKREERKKGMEKEEEKIEKMIKVVKGIIKEQIREMKRGGEEISGRITRKRGEERREIISLEGETSSYEEEIEIGEIIKRVFEVRKLEEEYFGLEKRYEAQTDE</sequence>
<comment type="caution">
    <text evidence="2">The sequence shown here is derived from an EMBL/GenBank/DDBJ whole genome shotgun (WGS) entry which is preliminary data.</text>
</comment>
<reference evidence="2 4" key="1">
    <citation type="journal article" date="2019" name="PLoS Negl. Trop. Dis.">
        <title>Whole genome sequencing of Entamoeba nuttalli reveals mammalian host-related molecular signatures and a novel octapeptide-repeat surface protein.</title>
        <authorList>
            <person name="Tanaka M."/>
            <person name="Makiuchi T."/>
            <person name="Komiyama T."/>
            <person name="Shiina T."/>
            <person name="Osaki K."/>
            <person name="Tachibana H."/>
        </authorList>
    </citation>
    <scope>NUCLEOTIDE SEQUENCE [LARGE SCALE GENOMIC DNA]</scope>
    <source>
        <strain evidence="2 4">P19-061405</strain>
    </source>
</reference>
<gene>
    <name evidence="2" type="ORF">ENUP19_0013G0028</name>
    <name evidence="3" type="ORF">ENUP19_0013G0047</name>
</gene>
<proteinExistence type="predicted"/>
<feature type="region of interest" description="Disordered" evidence="1">
    <location>
        <begin position="1"/>
        <end position="21"/>
    </location>
</feature>
<accession>A0ABQ0D8B2</accession>